<protein>
    <submittedName>
        <fullName evidence="1">Uncharacterized protein</fullName>
    </submittedName>
</protein>
<gene>
    <name evidence="1" type="ORF">GGI18_006135</name>
</gene>
<comment type="caution">
    <text evidence="1">The sequence shown here is derived from an EMBL/GenBank/DDBJ whole genome shotgun (WGS) entry which is preliminary data.</text>
</comment>
<organism evidence="1 2">
    <name type="scientific">Coemansia linderi</name>
    <dbReference type="NCBI Taxonomy" id="2663919"/>
    <lineage>
        <taxon>Eukaryota</taxon>
        <taxon>Fungi</taxon>
        <taxon>Fungi incertae sedis</taxon>
        <taxon>Zoopagomycota</taxon>
        <taxon>Kickxellomycotina</taxon>
        <taxon>Kickxellomycetes</taxon>
        <taxon>Kickxellales</taxon>
        <taxon>Kickxellaceae</taxon>
        <taxon>Coemansia</taxon>
    </lineage>
</organism>
<keyword evidence="2" id="KW-1185">Reference proteome</keyword>
<evidence type="ECO:0000313" key="1">
    <source>
        <dbReference type="EMBL" id="KAJ2765812.1"/>
    </source>
</evidence>
<accession>A0ACC1JRQ3</accession>
<reference evidence="1" key="1">
    <citation type="submission" date="2022-07" db="EMBL/GenBank/DDBJ databases">
        <title>Phylogenomic reconstructions and comparative analyses of Kickxellomycotina fungi.</title>
        <authorList>
            <person name="Reynolds N.K."/>
            <person name="Stajich J.E."/>
            <person name="Barry K."/>
            <person name="Grigoriev I.V."/>
            <person name="Crous P."/>
            <person name="Smith M.E."/>
        </authorList>
    </citation>
    <scope>NUCLEOTIDE SEQUENCE</scope>
    <source>
        <strain evidence="1">BCRC 34191</strain>
    </source>
</reference>
<evidence type="ECO:0000313" key="2">
    <source>
        <dbReference type="Proteomes" id="UP001140066"/>
    </source>
</evidence>
<name>A0ACC1JRQ3_9FUNG</name>
<dbReference type="Proteomes" id="UP001140066">
    <property type="component" value="Unassembled WGS sequence"/>
</dbReference>
<dbReference type="EMBL" id="JANBUK010003870">
    <property type="protein sequence ID" value="KAJ2765812.1"/>
    <property type="molecule type" value="Genomic_DNA"/>
</dbReference>
<proteinExistence type="predicted"/>
<sequence length="294" mass="30024">MSDYGEFTHSNGDNIGRQDEQQTRGVPPPAGFASHGGQAPPPPPGQGFGPGYGLQGPSGQPPQGQGFGQGYGPQGHGGPPPPPGQGYGRPPQQGQGPPPPGYGQGQGPGGPPPPGYGQQQQQGSGGPSRPRGQGAGDAGLQWVTASNGHIPPNPVQGGIESDGTPLFVARAIYKGGLHPGKAGQHLGGGGCTIGYGHKEIGISEYQVLCGDASKLRWVAQEGTLNIQGCVAFPAGHEESGEPLYVAKTLHDRSQQLGKCAPHIKKGMSFPYGHKELTTEKYMVLCYADAKGAAP</sequence>